<keyword evidence="1" id="KW-0472">Membrane</keyword>
<evidence type="ECO:0000313" key="2">
    <source>
        <dbReference type="EMBL" id="KAA6438067.1"/>
    </source>
</evidence>
<feature type="transmembrane region" description="Helical" evidence="1">
    <location>
        <begin position="350"/>
        <end position="368"/>
    </location>
</feature>
<dbReference type="OrthoDB" id="196672at2"/>
<feature type="transmembrane region" description="Helical" evidence="1">
    <location>
        <begin position="318"/>
        <end position="338"/>
    </location>
</feature>
<gene>
    <name evidence="3" type="ORF">ACD591_19120</name>
    <name evidence="2" type="ORF">FOE74_00030</name>
</gene>
<organism evidence="2 4">
    <name type="scientific">Rufibacter glacialis</name>
    <dbReference type="NCBI Taxonomy" id="1259555"/>
    <lineage>
        <taxon>Bacteria</taxon>
        <taxon>Pseudomonadati</taxon>
        <taxon>Bacteroidota</taxon>
        <taxon>Cytophagia</taxon>
        <taxon>Cytophagales</taxon>
        <taxon>Hymenobacteraceae</taxon>
        <taxon>Rufibacter</taxon>
    </lineage>
</organism>
<dbReference type="EMBL" id="JBGOGF010000012">
    <property type="protein sequence ID" value="MFA1773420.1"/>
    <property type="molecule type" value="Genomic_DNA"/>
</dbReference>
<feature type="transmembrane region" description="Helical" evidence="1">
    <location>
        <begin position="149"/>
        <end position="168"/>
    </location>
</feature>
<feature type="transmembrane region" description="Helical" evidence="1">
    <location>
        <begin position="180"/>
        <end position="198"/>
    </location>
</feature>
<evidence type="ECO:0000313" key="3">
    <source>
        <dbReference type="EMBL" id="MFA1773420.1"/>
    </source>
</evidence>
<reference evidence="3 5" key="3">
    <citation type="submission" date="2024-08" db="EMBL/GenBank/DDBJ databases">
        <authorList>
            <person name="Wei W."/>
        </authorList>
    </citation>
    <scope>NUCLEOTIDE SEQUENCE [LARGE SCALE GENOMIC DNA]</scope>
    <source>
        <strain evidence="3 5">XU2</strain>
    </source>
</reference>
<reference evidence="2 4" key="2">
    <citation type="submission" date="2019-09" db="EMBL/GenBank/DDBJ databases">
        <title>A bacterium isolated from glacier soil.</title>
        <authorList>
            <person name="Liu Q."/>
        </authorList>
    </citation>
    <scope>NUCLEOTIDE SEQUENCE [LARGE SCALE GENOMIC DNA]</scope>
    <source>
        <strain evidence="2 4">MDT1-10-3</strain>
    </source>
</reference>
<dbReference type="Proteomes" id="UP001570846">
    <property type="component" value="Unassembled WGS sequence"/>
</dbReference>
<evidence type="ECO:0000313" key="5">
    <source>
        <dbReference type="Proteomes" id="UP001570846"/>
    </source>
</evidence>
<protein>
    <recommendedName>
        <fullName evidence="6">DUF1399 domain-containing protein</fullName>
    </recommendedName>
</protein>
<reference evidence="2 4" key="1">
    <citation type="submission" date="2019-07" db="EMBL/GenBank/DDBJ databases">
        <authorList>
            <person name="Qu J.-H."/>
        </authorList>
    </citation>
    <scope>NUCLEOTIDE SEQUENCE [LARGE SCALE GENOMIC DNA]</scope>
    <source>
        <strain evidence="2 4">MDT1-10-3</strain>
    </source>
</reference>
<dbReference type="RefSeq" id="WP_149096567.1">
    <property type="nucleotide sequence ID" value="NZ_BMMG01000010.1"/>
</dbReference>
<evidence type="ECO:0000256" key="1">
    <source>
        <dbReference type="SAM" id="Phobius"/>
    </source>
</evidence>
<keyword evidence="5" id="KW-1185">Reference proteome</keyword>
<evidence type="ECO:0000313" key="4">
    <source>
        <dbReference type="Proteomes" id="UP000323866"/>
    </source>
</evidence>
<dbReference type="AlphaFoldDB" id="A0A5M8QPC2"/>
<feature type="transmembrane region" description="Helical" evidence="1">
    <location>
        <begin position="400"/>
        <end position="421"/>
    </location>
</feature>
<accession>A0A5M8QPC2</accession>
<keyword evidence="1" id="KW-0812">Transmembrane</keyword>
<evidence type="ECO:0008006" key="6">
    <source>
        <dbReference type="Google" id="ProtNLM"/>
    </source>
</evidence>
<comment type="caution">
    <text evidence="2">The sequence shown here is derived from an EMBL/GenBank/DDBJ whole genome shotgun (WGS) entry which is preliminary data.</text>
</comment>
<dbReference type="Proteomes" id="UP000323866">
    <property type="component" value="Unassembled WGS sequence"/>
</dbReference>
<keyword evidence="1" id="KW-1133">Transmembrane helix</keyword>
<dbReference type="EMBL" id="VKKZ01000001">
    <property type="protein sequence ID" value="KAA6438067.1"/>
    <property type="molecule type" value="Genomic_DNA"/>
</dbReference>
<proteinExistence type="predicted"/>
<sequence length="451" mass="51485">MNQELWNKILAFDFDNPPSEYGFSTRLSNENFWPKEFTDQAILEYKKFMYLAATSDFMVSPSEIIDVVWHQHLIFTQSYQNFCDIIGKQIQHIPSTHNKEDLQKFRQAKERTIKFYERDFGKQPKNIWTFNDIFESLNLEKAKFKLRTFIIFGISTFICLTVPAYFLLKPIYIHIDNPLFIFGFIALTALTLLTLEMYNRAKLKNIASEFEPTSFVYNLQPFELVYLKTQKLSNVVNGTVNELIANGTIKVNSDNTIELVKSYTTNNNAQLQVTSVLSEVGRTSYPSLLIKLEAKPIFGTIANSINAFKKYFNKSKKFGRLFYTNFTVLAFLLLLALTRISTGVFREKPVVQIVIATIFLAVITVVFLQRLTKQMATTIIPNIYKNEILPTQQLENNWQWTYFLLGSAVLTTAFVPLVSYIDRNNSGSNSETSSGSSCGSSCSSCGGCCGD</sequence>
<name>A0A5M8QPC2_9BACT</name>